<proteinExistence type="predicted"/>
<organism evidence="1 2">
    <name type="scientific">Paraglaciecola polaris LMG 21857</name>
    <dbReference type="NCBI Taxonomy" id="1129793"/>
    <lineage>
        <taxon>Bacteria</taxon>
        <taxon>Pseudomonadati</taxon>
        <taxon>Pseudomonadota</taxon>
        <taxon>Gammaproteobacteria</taxon>
        <taxon>Alteromonadales</taxon>
        <taxon>Alteromonadaceae</taxon>
        <taxon>Paraglaciecola</taxon>
    </lineage>
</organism>
<reference evidence="2" key="1">
    <citation type="journal article" date="2014" name="Environ. Microbiol.">
        <title>Comparative genomics of the marine bacterial genus Glaciecola reveals the high degree of genomic diversity and genomic characteristic for cold adaptation.</title>
        <authorList>
            <person name="Qin Q.L."/>
            <person name="Xie B.B."/>
            <person name="Yu Y."/>
            <person name="Shu Y.L."/>
            <person name="Rong J.C."/>
            <person name="Zhang Y.J."/>
            <person name="Zhao D.L."/>
            <person name="Chen X.L."/>
            <person name="Zhang X.Y."/>
            <person name="Chen B."/>
            <person name="Zhou B.C."/>
            <person name="Zhang Y.Z."/>
        </authorList>
    </citation>
    <scope>NUCLEOTIDE SEQUENCE [LARGE SCALE GENOMIC DNA]</scope>
    <source>
        <strain evidence="2">LMG 21857</strain>
    </source>
</reference>
<dbReference type="STRING" id="1129793.GPLA_0348"/>
<sequence>MLTGFEQNHKVWQVQMQKPETLVLGNSRTLYGFDVSSLEGSKPFNYSYPGPIIEEVEKQFKNMQYLTQAKTVYLVADDICSSGQSSRELSTMFSHDIEWLKAEFLRAKYLISVDTLKASLDSLSKPEFYDYYGRRISFIFGKGSGETLSERVKIREGYALSRERNSRECNTEVFERLLSNAYDTDIDISLILNPTHARLININANNSTPVNSHLKMKRAIVSINAAVAANLNTKPFPIYDFNLINQYTTEPFDLVSNTEPKYWWESSHYKKALGDRLVDWLNTPENGRDASIGVSLTPQNIDQHIGLQLRQLADWQQLNPAAAKESMQPIIN</sequence>
<accession>K6ZLQ3</accession>
<evidence type="ECO:0000313" key="2">
    <source>
        <dbReference type="Proteomes" id="UP000006322"/>
    </source>
</evidence>
<evidence type="ECO:0000313" key="1">
    <source>
        <dbReference type="EMBL" id="GAC31267.1"/>
    </source>
</evidence>
<name>K6ZLQ3_9ALTE</name>
<keyword evidence="2" id="KW-1185">Reference proteome</keyword>
<comment type="caution">
    <text evidence="1">The sequence shown here is derived from an EMBL/GenBank/DDBJ whole genome shotgun (WGS) entry which is preliminary data.</text>
</comment>
<protein>
    <submittedName>
        <fullName evidence="1">Uncharacterized protein</fullName>
    </submittedName>
</protein>
<dbReference type="OrthoDB" id="7324894at2"/>
<dbReference type="Proteomes" id="UP000006322">
    <property type="component" value="Unassembled WGS sequence"/>
</dbReference>
<dbReference type="EMBL" id="BAER01000015">
    <property type="protein sequence ID" value="GAC31267.1"/>
    <property type="molecule type" value="Genomic_DNA"/>
</dbReference>
<dbReference type="AlphaFoldDB" id="K6ZLQ3"/>
<gene>
    <name evidence="1" type="ORF">GPLA_0348</name>
</gene>
<dbReference type="RefSeq" id="WP_007103073.1">
    <property type="nucleotide sequence ID" value="NZ_BAER01000015.1"/>
</dbReference>